<evidence type="ECO:0000259" key="5">
    <source>
        <dbReference type="Pfam" id="PF08323"/>
    </source>
</evidence>
<evidence type="ECO:0000313" key="7">
    <source>
        <dbReference type="Proteomes" id="UP000651085"/>
    </source>
</evidence>
<comment type="catalytic activity">
    <reaction evidence="1">
        <text>[(1-&gt;4)-alpha-D-glucosyl](n) + ADP-alpha-D-glucose = [(1-&gt;4)-alpha-D-glucosyl](n+1) + ADP + H(+)</text>
        <dbReference type="Rhea" id="RHEA:18189"/>
        <dbReference type="Rhea" id="RHEA-COMP:9584"/>
        <dbReference type="Rhea" id="RHEA-COMP:9587"/>
        <dbReference type="ChEBI" id="CHEBI:15378"/>
        <dbReference type="ChEBI" id="CHEBI:15444"/>
        <dbReference type="ChEBI" id="CHEBI:57498"/>
        <dbReference type="ChEBI" id="CHEBI:456216"/>
        <dbReference type="EC" id="2.4.1.21"/>
    </reaction>
</comment>
<dbReference type="Pfam" id="PF08323">
    <property type="entry name" value="Glyco_transf_5"/>
    <property type="match status" value="1"/>
</dbReference>
<organism evidence="6 7">
    <name type="scientific">Jilunia laotingensis</name>
    <dbReference type="NCBI Taxonomy" id="2763675"/>
    <lineage>
        <taxon>Bacteria</taxon>
        <taxon>Pseudomonadati</taxon>
        <taxon>Bacteroidota</taxon>
        <taxon>Bacteroidia</taxon>
        <taxon>Bacteroidales</taxon>
        <taxon>Bacteroidaceae</taxon>
        <taxon>Jilunia</taxon>
    </lineage>
</organism>
<proteinExistence type="predicted"/>
<comment type="caution">
    <text evidence="6">The sequence shown here is derived from an EMBL/GenBank/DDBJ whole genome shotgun (WGS) entry which is preliminary data.</text>
</comment>
<dbReference type="Proteomes" id="UP000651085">
    <property type="component" value="Unassembled WGS sequence"/>
</dbReference>
<keyword evidence="7" id="KW-1185">Reference proteome</keyword>
<dbReference type="RefSeq" id="WP_262433140.1">
    <property type="nucleotide sequence ID" value="NZ_JACRTF010000001.1"/>
</dbReference>
<evidence type="ECO:0000256" key="1">
    <source>
        <dbReference type="ARBA" id="ARBA00001478"/>
    </source>
</evidence>
<dbReference type="SUPFAM" id="SSF53756">
    <property type="entry name" value="UDP-Glycosyltransferase/glycogen phosphorylase"/>
    <property type="match status" value="1"/>
</dbReference>
<dbReference type="InterPro" id="IPR013534">
    <property type="entry name" value="Starch_synth_cat_dom"/>
</dbReference>
<sequence length="275" mass="31966">MTKANKVLFITQEITPYVSESEMAKVGRYLPQAIQEKGREIRTFMPKWGNINERRNQLHEVIRLSGMNLIIDDTDHPLIIKVASIQSARMQVYFIDNDDYFQNRLQATDENGVEYDDNDSRAIFYARGVLETVKKLRWCPDVIHCHGWMTALAPLYIKKAYKDEPSFRDAKVVFSLYEDDFKNTFSSDFATKLMLKGINKKDVAMLKEPVNYTTLCKLAVDYSDGVIQNSEHVNEDVINHARQSGKLVLDYQSPETYSEVCNEFYDKVWETEQDK</sequence>
<dbReference type="EC" id="2.4.1.21" evidence="2"/>
<dbReference type="AlphaFoldDB" id="A0A926F0P6"/>
<accession>A0A926F0P6</accession>
<name>A0A926F0P6_9BACT</name>
<dbReference type="EMBL" id="JACRTF010000001">
    <property type="protein sequence ID" value="MBC8591923.1"/>
    <property type="molecule type" value="Genomic_DNA"/>
</dbReference>
<dbReference type="PANTHER" id="PTHR45825:SF11">
    <property type="entry name" value="ALPHA AMYLASE DOMAIN-CONTAINING PROTEIN"/>
    <property type="match status" value="1"/>
</dbReference>
<evidence type="ECO:0000313" key="6">
    <source>
        <dbReference type="EMBL" id="MBC8591923.1"/>
    </source>
</evidence>
<evidence type="ECO:0000256" key="4">
    <source>
        <dbReference type="ARBA" id="ARBA00022679"/>
    </source>
</evidence>
<feature type="domain" description="Starch synthase catalytic" evidence="5">
    <location>
        <begin position="6"/>
        <end position="241"/>
    </location>
</feature>
<evidence type="ECO:0000256" key="3">
    <source>
        <dbReference type="ARBA" id="ARBA00022676"/>
    </source>
</evidence>
<keyword evidence="4" id="KW-0808">Transferase</keyword>
<dbReference type="GO" id="GO:0009011">
    <property type="term" value="F:alpha-1,4-glucan glucosyltransferase (ADP-glucose donor) activity"/>
    <property type="evidence" value="ECO:0007669"/>
    <property type="project" value="UniProtKB-EC"/>
</dbReference>
<gene>
    <name evidence="6" type="ORF">H8744_01435</name>
</gene>
<protein>
    <recommendedName>
        <fullName evidence="2">starch synthase</fullName>
        <ecNumber evidence="2">2.4.1.21</ecNumber>
    </recommendedName>
</protein>
<dbReference type="PANTHER" id="PTHR45825">
    <property type="entry name" value="GRANULE-BOUND STARCH SYNTHASE 1, CHLOROPLASTIC/AMYLOPLASTIC"/>
    <property type="match status" value="1"/>
</dbReference>
<keyword evidence="3" id="KW-0328">Glycosyltransferase</keyword>
<reference evidence="6" key="1">
    <citation type="submission" date="2020-08" db="EMBL/GenBank/DDBJ databases">
        <title>Genome public.</title>
        <authorList>
            <person name="Liu C."/>
            <person name="Sun Q."/>
        </authorList>
    </citation>
    <scope>NUCLEOTIDE SEQUENCE</scope>
    <source>
        <strain evidence="6">N12</strain>
    </source>
</reference>
<dbReference type="Gene3D" id="3.40.50.2000">
    <property type="entry name" value="Glycogen Phosphorylase B"/>
    <property type="match status" value="1"/>
</dbReference>
<evidence type="ECO:0000256" key="2">
    <source>
        <dbReference type="ARBA" id="ARBA00012588"/>
    </source>
</evidence>